<dbReference type="RefSeq" id="WP_144332647.1">
    <property type="nucleotide sequence ID" value="NZ_VLPL01000003.1"/>
</dbReference>
<proteinExistence type="predicted"/>
<sequence length="103" mass="11958">MKWKNLLQVLSILAFLSSCQSEYERQIDHAKKLVEKERGLLNQLNELETVSYSYTTLEAIQKELSFRAHLSGNEELFNEEIADYRTDCEIKAGDSQKLISKFP</sequence>
<keyword evidence="2" id="KW-1185">Reference proteome</keyword>
<dbReference type="AlphaFoldDB" id="A0A556N0H4"/>
<reference evidence="1 2" key="1">
    <citation type="submission" date="2019-07" db="EMBL/GenBank/DDBJ databases">
        <authorList>
            <person name="Huq M.A."/>
        </authorList>
    </citation>
    <scope>NUCLEOTIDE SEQUENCE [LARGE SCALE GENOMIC DNA]</scope>
    <source>
        <strain evidence="1 2">MAH-3</strain>
    </source>
</reference>
<dbReference type="OrthoDB" id="9844384at2"/>
<gene>
    <name evidence="1" type="ORF">FO442_08055</name>
</gene>
<dbReference type="EMBL" id="VLPL01000003">
    <property type="protein sequence ID" value="TSJ45692.1"/>
    <property type="molecule type" value="Genomic_DNA"/>
</dbReference>
<name>A0A556N0H4_9FLAO</name>
<evidence type="ECO:0000313" key="2">
    <source>
        <dbReference type="Proteomes" id="UP000316008"/>
    </source>
</evidence>
<dbReference type="PROSITE" id="PS51257">
    <property type="entry name" value="PROKAR_LIPOPROTEIN"/>
    <property type="match status" value="1"/>
</dbReference>
<dbReference type="Proteomes" id="UP000316008">
    <property type="component" value="Unassembled WGS sequence"/>
</dbReference>
<organism evidence="1 2">
    <name type="scientific">Fluviicola chungangensis</name>
    <dbReference type="NCBI Taxonomy" id="2597671"/>
    <lineage>
        <taxon>Bacteria</taxon>
        <taxon>Pseudomonadati</taxon>
        <taxon>Bacteroidota</taxon>
        <taxon>Flavobacteriia</taxon>
        <taxon>Flavobacteriales</taxon>
        <taxon>Crocinitomicaceae</taxon>
        <taxon>Fluviicola</taxon>
    </lineage>
</organism>
<evidence type="ECO:0000313" key="1">
    <source>
        <dbReference type="EMBL" id="TSJ45692.1"/>
    </source>
</evidence>
<comment type="caution">
    <text evidence="1">The sequence shown here is derived from an EMBL/GenBank/DDBJ whole genome shotgun (WGS) entry which is preliminary data.</text>
</comment>
<protein>
    <submittedName>
        <fullName evidence="1">Uncharacterized protein</fullName>
    </submittedName>
</protein>
<accession>A0A556N0H4</accession>